<dbReference type="EMBL" id="LAZR01000074">
    <property type="protein sequence ID" value="KKN94885.1"/>
    <property type="molecule type" value="Genomic_DNA"/>
</dbReference>
<sequence length="125" mass="13858">MRQPDIEIYLREDHVKDLLAWLPEALGPLVLGDAVGNNRQGTIESNPAIPLMIVRKAAGKWTSIWFDSAETPWATDADCARAVHTALSHEVRCSIGSWDESEGDADADRWLKVNADGESEFVWAL</sequence>
<comment type="caution">
    <text evidence="1">The sequence shown here is derived from an EMBL/GenBank/DDBJ whole genome shotgun (WGS) entry which is preliminary data.</text>
</comment>
<evidence type="ECO:0000313" key="1">
    <source>
        <dbReference type="EMBL" id="KKN94885.1"/>
    </source>
</evidence>
<dbReference type="AlphaFoldDB" id="A0A0F9UP70"/>
<proteinExistence type="predicted"/>
<organism evidence="1">
    <name type="scientific">marine sediment metagenome</name>
    <dbReference type="NCBI Taxonomy" id="412755"/>
    <lineage>
        <taxon>unclassified sequences</taxon>
        <taxon>metagenomes</taxon>
        <taxon>ecological metagenomes</taxon>
    </lineage>
</organism>
<protein>
    <submittedName>
        <fullName evidence="1">Uncharacterized protein</fullName>
    </submittedName>
</protein>
<name>A0A0F9UP70_9ZZZZ</name>
<reference evidence="1" key="1">
    <citation type="journal article" date="2015" name="Nature">
        <title>Complex archaea that bridge the gap between prokaryotes and eukaryotes.</title>
        <authorList>
            <person name="Spang A."/>
            <person name="Saw J.H."/>
            <person name="Jorgensen S.L."/>
            <person name="Zaremba-Niedzwiedzka K."/>
            <person name="Martijn J."/>
            <person name="Lind A.E."/>
            <person name="van Eijk R."/>
            <person name="Schleper C."/>
            <person name="Guy L."/>
            <person name="Ettema T.J."/>
        </authorList>
    </citation>
    <scope>NUCLEOTIDE SEQUENCE</scope>
</reference>
<accession>A0A0F9UP70</accession>
<gene>
    <name evidence="1" type="ORF">LCGC14_0182120</name>
</gene>